<dbReference type="InterPro" id="IPR051898">
    <property type="entry name" value="Ribosome_Assembly_3"/>
</dbReference>
<evidence type="ECO:0000256" key="6">
    <source>
        <dbReference type="ARBA" id="ARBA00023242"/>
    </source>
</evidence>
<feature type="compositionally biased region" description="Basic and acidic residues" evidence="8">
    <location>
        <begin position="79"/>
        <end position="88"/>
    </location>
</feature>
<keyword evidence="11" id="KW-1185">Reference proteome</keyword>
<dbReference type="GO" id="GO:0005730">
    <property type="term" value="C:nucleolus"/>
    <property type="evidence" value="ECO:0007669"/>
    <property type="project" value="UniProtKB-SubCell"/>
</dbReference>
<reference evidence="10 11" key="1">
    <citation type="submission" date="2020-07" db="EMBL/GenBank/DDBJ databases">
        <title>The yeast mating-type switching endonuclease HO is a domesticated member of an unorthodox homing genetic element family.</title>
        <authorList>
            <person name="Coughlan A.Y."/>
            <person name="Lombardi L."/>
            <person name="Braun-Galleani S."/>
            <person name="Martos A.R."/>
            <person name="Galeote V."/>
            <person name="Bigey F."/>
            <person name="Dequin S."/>
            <person name="Byrne K.P."/>
            <person name="Wolfe K.H."/>
        </authorList>
    </citation>
    <scope>NUCLEOTIDE SEQUENCE [LARGE SCALE GENOMIC DNA]</scope>
    <source>
        <strain evidence="10 11">NRRL Y-6702</strain>
    </source>
</reference>
<evidence type="ECO:0000256" key="5">
    <source>
        <dbReference type="ARBA" id="ARBA00022517"/>
    </source>
</evidence>
<evidence type="ECO:0000256" key="3">
    <source>
        <dbReference type="ARBA" id="ARBA00006256"/>
    </source>
</evidence>
<keyword evidence="6" id="KW-0539">Nucleus</keyword>
<sequence>MSKSELRAVDNTAKKSRRKKKRRTLDVSDSSSSESDSEIETKPDQRQEAIEVDNDIELTDDESNNFTEKGPDKISGAEQWKDETRDELNSIPFTKTDLTNKNDFNQKSNSNENGVQDSLDLKKVRETIEEDQKKMKKIGEANLKNDYLGLIFENYGEDINSLREAPDFTNKSLVILANVLKEGSAMFDVETLKTMLDTK</sequence>
<evidence type="ECO:0000256" key="7">
    <source>
        <dbReference type="ARBA" id="ARBA00023274"/>
    </source>
</evidence>
<evidence type="ECO:0000259" key="9">
    <source>
        <dbReference type="Pfam" id="PF14615"/>
    </source>
</evidence>
<dbReference type="GeneID" id="59237728"/>
<proteinExistence type="inferred from homology"/>
<evidence type="ECO:0000256" key="4">
    <source>
        <dbReference type="ARBA" id="ARBA00015339"/>
    </source>
</evidence>
<accession>A0A7H9B5U9</accession>
<feature type="region of interest" description="Disordered" evidence="8">
    <location>
        <begin position="1"/>
        <end position="116"/>
    </location>
</feature>
<dbReference type="OrthoDB" id="69550at2759"/>
<feature type="domain" description="Ribosome-assembly protein 3 C-terminal" evidence="9">
    <location>
        <begin position="143"/>
        <end position="188"/>
    </location>
</feature>
<feature type="compositionally biased region" description="Basic and acidic residues" evidence="8">
    <location>
        <begin position="39"/>
        <end position="49"/>
    </location>
</feature>
<name>A0A7H9B5U9_ZYGMR</name>
<dbReference type="AlphaFoldDB" id="A0A7H9B5U9"/>
<organism evidence="10 11">
    <name type="scientific">Zygotorulaspora mrakii</name>
    <name type="common">Zygosaccharomyces mrakii</name>
    <dbReference type="NCBI Taxonomy" id="42260"/>
    <lineage>
        <taxon>Eukaryota</taxon>
        <taxon>Fungi</taxon>
        <taxon>Dikarya</taxon>
        <taxon>Ascomycota</taxon>
        <taxon>Saccharomycotina</taxon>
        <taxon>Saccharomycetes</taxon>
        <taxon>Saccharomycetales</taxon>
        <taxon>Saccharomycetaceae</taxon>
        <taxon>Zygotorulaspora</taxon>
    </lineage>
</organism>
<evidence type="ECO:0000256" key="8">
    <source>
        <dbReference type="SAM" id="MobiDB-lite"/>
    </source>
</evidence>
<feature type="compositionally biased region" description="Basic residues" evidence="8">
    <location>
        <begin position="14"/>
        <end position="23"/>
    </location>
</feature>
<dbReference type="Proteomes" id="UP000509704">
    <property type="component" value="Chromosome 6"/>
</dbReference>
<keyword evidence="5" id="KW-0690">Ribosome biogenesis</keyword>
<feature type="compositionally biased region" description="Acidic residues" evidence="8">
    <location>
        <begin position="50"/>
        <end position="63"/>
    </location>
</feature>
<evidence type="ECO:0000313" key="10">
    <source>
        <dbReference type="EMBL" id="QLG73970.1"/>
    </source>
</evidence>
<comment type="function">
    <text evidence="1">Required for efficient biogenesis of the 60S ribosomal subunit.</text>
</comment>
<evidence type="ECO:0000313" key="11">
    <source>
        <dbReference type="Proteomes" id="UP000509704"/>
    </source>
</evidence>
<evidence type="ECO:0000256" key="1">
    <source>
        <dbReference type="ARBA" id="ARBA00003035"/>
    </source>
</evidence>
<keyword evidence="7" id="KW-0687">Ribonucleoprotein</keyword>
<feature type="compositionally biased region" description="Polar residues" evidence="8">
    <location>
        <begin position="91"/>
        <end position="116"/>
    </location>
</feature>
<dbReference type="GO" id="GO:0000027">
    <property type="term" value="P:ribosomal large subunit assembly"/>
    <property type="evidence" value="ECO:0007669"/>
    <property type="project" value="TreeGrafter"/>
</dbReference>
<dbReference type="KEGG" id="zmk:HG535_0F04820"/>
<comment type="subcellular location">
    <subcellularLocation>
        <location evidence="2">Nucleus</location>
        <location evidence="2">Nucleolus</location>
    </subcellularLocation>
</comment>
<evidence type="ECO:0000256" key="2">
    <source>
        <dbReference type="ARBA" id="ARBA00004604"/>
    </source>
</evidence>
<dbReference type="InterPro" id="IPR028217">
    <property type="entry name" value="Rsa3_C"/>
</dbReference>
<protein>
    <recommendedName>
        <fullName evidence="4">Ribosome assembly protein 3</fullName>
    </recommendedName>
</protein>
<dbReference type="GO" id="GO:0030687">
    <property type="term" value="C:preribosome, large subunit precursor"/>
    <property type="evidence" value="ECO:0007669"/>
    <property type="project" value="TreeGrafter"/>
</dbReference>
<dbReference type="PANTHER" id="PTHR28127:SF1">
    <property type="entry name" value="RIBOSOME ASSEMBLY PROTEIN 3"/>
    <property type="match status" value="1"/>
</dbReference>
<dbReference type="Pfam" id="PF14615">
    <property type="entry name" value="Rsa3"/>
    <property type="match status" value="1"/>
</dbReference>
<gene>
    <name evidence="10" type="ORF">HG535_0F04820</name>
</gene>
<dbReference type="EMBL" id="CP058609">
    <property type="protein sequence ID" value="QLG73970.1"/>
    <property type="molecule type" value="Genomic_DNA"/>
</dbReference>
<dbReference type="RefSeq" id="XP_037145695.1">
    <property type="nucleotide sequence ID" value="XM_037289800.1"/>
</dbReference>
<dbReference type="PANTHER" id="PTHR28127">
    <property type="entry name" value="RIBOSOME ASSEMBLY PROTEIN 3"/>
    <property type="match status" value="1"/>
</dbReference>
<comment type="similarity">
    <text evidence="3">Belongs to the RSA3 family.</text>
</comment>